<keyword evidence="2" id="KW-0472">Membrane</keyword>
<keyword evidence="2" id="KW-1133">Transmembrane helix</keyword>
<dbReference type="Proteomes" id="UP000289411">
    <property type="component" value="Unassembled WGS sequence"/>
</dbReference>
<evidence type="ECO:0000313" key="3">
    <source>
        <dbReference type="EMBL" id="RYB07001.1"/>
    </source>
</evidence>
<feature type="transmembrane region" description="Helical" evidence="2">
    <location>
        <begin position="47"/>
        <end position="64"/>
    </location>
</feature>
<accession>A0A4Q2RJ30</accession>
<evidence type="ECO:0000256" key="2">
    <source>
        <dbReference type="SAM" id="Phobius"/>
    </source>
</evidence>
<comment type="caution">
    <text evidence="3">The sequence shown here is derived from an EMBL/GenBank/DDBJ whole genome shotgun (WGS) entry which is preliminary data.</text>
</comment>
<evidence type="ECO:0000313" key="4">
    <source>
        <dbReference type="Proteomes" id="UP000289411"/>
    </source>
</evidence>
<keyword evidence="2" id="KW-0812">Transmembrane</keyword>
<feature type="compositionally biased region" description="Low complexity" evidence="1">
    <location>
        <begin position="1"/>
        <end position="13"/>
    </location>
</feature>
<sequence>MPQSAAPRSASSATKRGGAERASAMFPPHAAGKDRPETLENRPMRRWLMIVGAVVVVGLAYWAWPLVGAAQLARTARGGDAGQVFERVDVDGLRRSLARQIAAAYLDVSGKGKKMGAFGRSVAGAAVTTVADPYVAQLLTPDNIMALLSKGRIAQVDLGGRPIAVKGDLPDFSTLLDDHLLAAVTGSYFDQIKDFVIPIDGGHGVDDQYGVHMHLVGLTWKLGGIDLPALLVAEMARSILAGEPPPTL</sequence>
<dbReference type="AlphaFoldDB" id="A0A4Q2RJ30"/>
<evidence type="ECO:0000256" key="1">
    <source>
        <dbReference type="SAM" id="MobiDB-lite"/>
    </source>
</evidence>
<dbReference type="OrthoDB" id="8445263at2"/>
<organism evidence="3 4">
    <name type="scientific">Lichenibacterium ramalinae</name>
    <dbReference type="NCBI Taxonomy" id="2316527"/>
    <lineage>
        <taxon>Bacteria</taxon>
        <taxon>Pseudomonadati</taxon>
        <taxon>Pseudomonadota</taxon>
        <taxon>Alphaproteobacteria</taxon>
        <taxon>Hyphomicrobiales</taxon>
        <taxon>Lichenihabitantaceae</taxon>
        <taxon>Lichenibacterium</taxon>
    </lineage>
</organism>
<dbReference type="InterPro" id="IPR021330">
    <property type="entry name" value="DUF2939"/>
</dbReference>
<proteinExistence type="predicted"/>
<reference evidence="3 4" key="2">
    <citation type="submission" date="2019-02" db="EMBL/GenBank/DDBJ databases">
        <title>'Lichenibacterium ramalinii' gen. nov. sp. nov., 'Lichenibacterium minor' gen. nov. sp. nov.</title>
        <authorList>
            <person name="Pankratov T."/>
        </authorList>
    </citation>
    <scope>NUCLEOTIDE SEQUENCE [LARGE SCALE GENOMIC DNA]</scope>
    <source>
        <strain evidence="3 4">RmlP001</strain>
    </source>
</reference>
<feature type="region of interest" description="Disordered" evidence="1">
    <location>
        <begin position="1"/>
        <end position="38"/>
    </location>
</feature>
<keyword evidence="4" id="KW-1185">Reference proteome</keyword>
<gene>
    <name evidence="3" type="ORF">D3272_02645</name>
</gene>
<name>A0A4Q2RJ30_9HYPH</name>
<dbReference type="Pfam" id="PF11159">
    <property type="entry name" value="DUF2939"/>
    <property type="match status" value="1"/>
</dbReference>
<reference evidence="3 4" key="1">
    <citation type="submission" date="2018-09" db="EMBL/GenBank/DDBJ databases">
        <authorList>
            <person name="Grouzdev D.S."/>
            <person name="Krutkina M.S."/>
        </authorList>
    </citation>
    <scope>NUCLEOTIDE SEQUENCE [LARGE SCALE GENOMIC DNA]</scope>
    <source>
        <strain evidence="3 4">RmlP001</strain>
    </source>
</reference>
<protein>
    <submittedName>
        <fullName evidence="3">DUF2939 domain-containing protein</fullName>
    </submittedName>
</protein>
<dbReference type="EMBL" id="QYBC01000002">
    <property type="protein sequence ID" value="RYB07001.1"/>
    <property type="molecule type" value="Genomic_DNA"/>
</dbReference>